<proteinExistence type="predicted"/>
<evidence type="ECO:0000313" key="1">
    <source>
        <dbReference type="EMBL" id="OKH46822.1"/>
    </source>
</evidence>
<sequence length="59" mass="6694">MPSVAAVGLPAQRQATFNQLELKSPWPGNTQPQPHWVRLYRKLTYQMVKGSVTIKMLTV</sequence>
<reference evidence="1 2" key="1">
    <citation type="submission" date="2016-11" db="EMBL/GenBank/DDBJ databases">
        <title>Draft Genome Sequences of Nine Cyanobacterial Strains from Diverse Habitats.</title>
        <authorList>
            <person name="Zhu T."/>
            <person name="Hou S."/>
            <person name="Lu X."/>
            <person name="Hess W.R."/>
        </authorList>
    </citation>
    <scope>NUCLEOTIDE SEQUENCE [LARGE SCALE GENOMIC DNA]</scope>
    <source>
        <strain evidence="1 2">NIES-30</strain>
    </source>
</reference>
<gene>
    <name evidence="1" type="ORF">NIES30_15040</name>
</gene>
<dbReference type="RefSeq" id="WP_073609248.1">
    <property type="nucleotide sequence ID" value="NZ_MRCG01000011.1"/>
</dbReference>
<keyword evidence="2" id="KW-1185">Reference proteome</keyword>
<protein>
    <submittedName>
        <fullName evidence="1">Uncharacterized protein</fullName>
    </submittedName>
</protein>
<accession>A0A1U7J3B0</accession>
<organism evidence="1 2">
    <name type="scientific">Phormidium tenue NIES-30</name>
    <dbReference type="NCBI Taxonomy" id="549789"/>
    <lineage>
        <taxon>Bacteria</taxon>
        <taxon>Bacillati</taxon>
        <taxon>Cyanobacteriota</taxon>
        <taxon>Cyanophyceae</taxon>
        <taxon>Oscillatoriophycideae</taxon>
        <taxon>Oscillatoriales</taxon>
        <taxon>Oscillatoriaceae</taxon>
        <taxon>Phormidium</taxon>
    </lineage>
</organism>
<comment type="caution">
    <text evidence="1">The sequence shown here is derived from an EMBL/GenBank/DDBJ whole genome shotgun (WGS) entry which is preliminary data.</text>
</comment>
<dbReference type="AlphaFoldDB" id="A0A1U7J3B0"/>
<dbReference type="Proteomes" id="UP000185557">
    <property type="component" value="Unassembled WGS sequence"/>
</dbReference>
<evidence type="ECO:0000313" key="2">
    <source>
        <dbReference type="Proteomes" id="UP000185557"/>
    </source>
</evidence>
<dbReference type="EMBL" id="MRCG01000011">
    <property type="protein sequence ID" value="OKH46822.1"/>
    <property type="molecule type" value="Genomic_DNA"/>
</dbReference>
<name>A0A1U7J3B0_9CYAN</name>